<keyword evidence="2 5" id="KW-0808">Transferase</keyword>
<dbReference type="Pfam" id="PF00132">
    <property type="entry name" value="Hexapep"/>
    <property type="match status" value="1"/>
</dbReference>
<dbReference type="PROSITE" id="PS00101">
    <property type="entry name" value="HEXAPEP_TRANSFERASES"/>
    <property type="match status" value="1"/>
</dbReference>
<dbReference type="InterPro" id="IPR039369">
    <property type="entry name" value="LacA-like"/>
</dbReference>
<name>A0A0P6YK04_9CHLR</name>
<dbReference type="STRING" id="70996.SE18_04065"/>
<sequence length="192" mass="20966">MSKTEREKMLAGELYSAFDPELQALSLRSRRLSRQFHAIEPGQPEQSRALLKEWFGEIGEHVWIEPPFFCDYGAHIRLGNNVYFNANCVILDCNYITIGDNTMCGPAVQIYAASHPLLASERIKGPELGFPVTIGKNAWIGGGSIICPDVTIGDNTTIGAGSVVTKDIPANVFAAGNPCRVIRELTDPSLSE</sequence>
<organism evidence="7 8">
    <name type="scientific">Herpetosiphon geysericola</name>
    <dbReference type="NCBI Taxonomy" id="70996"/>
    <lineage>
        <taxon>Bacteria</taxon>
        <taxon>Bacillati</taxon>
        <taxon>Chloroflexota</taxon>
        <taxon>Chloroflexia</taxon>
        <taxon>Herpetosiphonales</taxon>
        <taxon>Herpetosiphonaceae</taxon>
        <taxon>Herpetosiphon</taxon>
    </lineage>
</organism>
<comment type="similarity">
    <text evidence="1 5">Belongs to the transferase hexapeptide repeat family.</text>
</comment>
<dbReference type="PANTHER" id="PTHR43017:SF1">
    <property type="entry name" value="ACETYLTRANSFERASE YJL218W-RELATED"/>
    <property type="match status" value="1"/>
</dbReference>
<dbReference type="InterPro" id="IPR018357">
    <property type="entry name" value="Hexapep_transf_CS"/>
</dbReference>
<dbReference type="AlphaFoldDB" id="A0A0P6YK04"/>
<accession>A0A0P6YK04</accession>
<dbReference type="InterPro" id="IPR011004">
    <property type="entry name" value="Trimer_LpxA-like_sf"/>
</dbReference>
<dbReference type="PANTHER" id="PTHR43017">
    <property type="entry name" value="GALACTOSIDE O-ACETYLTRANSFERASE"/>
    <property type="match status" value="1"/>
</dbReference>
<dbReference type="SMART" id="SM01266">
    <property type="entry name" value="Mac"/>
    <property type="match status" value="1"/>
</dbReference>
<keyword evidence="3" id="KW-0677">Repeat</keyword>
<dbReference type="CDD" id="cd03357">
    <property type="entry name" value="LbH_MAT_GAT"/>
    <property type="match status" value="1"/>
</dbReference>
<evidence type="ECO:0000256" key="3">
    <source>
        <dbReference type="ARBA" id="ARBA00022737"/>
    </source>
</evidence>
<dbReference type="PATRIC" id="fig|70996.4.peg.5297"/>
<dbReference type="SUPFAM" id="SSF51161">
    <property type="entry name" value="Trimeric LpxA-like enzymes"/>
    <property type="match status" value="1"/>
</dbReference>
<evidence type="ECO:0000259" key="6">
    <source>
        <dbReference type="SMART" id="SM01266"/>
    </source>
</evidence>
<dbReference type="EMBL" id="LGKP01000008">
    <property type="protein sequence ID" value="KPL90953.1"/>
    <property type="molecule type" value="Genomic_DNA"/>
</dbReference>
<dbReference type="InterPro" id="IPR001451">
    <property type="entry name" value="Hexapep"/>
</dbReference>
<reference evidence="7 8" key="1">
    <citation type="submission" date="2015-07" db="EMBL/GenBank/DDBJ databases">
        <title>Whole genome sequence of Herpetosiphon geysericola DSM 7119.</title>
        <authorList>
            <person name="Hemp J."/>
            <person name="Ward L.M."/>
            <person name="Pace L.A."/>
            <person name="Fischer W.W."/>
        </authorList>
    </citation>
    <scope>NUCLEOTIDE SEQUENCE [LARGE SCALE GENOMIC DNA]</scope>
    <source>
        <strain evidence="7 8">DSM 7119</strain>
    </source>
</reference>
<evidence type="ECO:0000256" key="2">
    <source>
        <dbReference type="ARBA" id="ARBA00022679"/>
    </source>
</evidence>
<evidence type="ECO:0000256" key="5">
    <source>
        <dbReference type="RuleBase" id="RU367021"/>
    </source>
</evidence>
<dbReference type="RefSeq" id="WP_054533139.1">
    <property type="nucleotide sequence ID" value="NZ_LGKP01000008.1"/>
</dbReference>
<keyword evidence="8" id="KW-1185">Reference proteome</keyword>
<dbReference type="InterPro" id="IPR024688">
    <property type="entry name" value="Mac_dom"/>
</dbReference>
<dbReference type="Pfam" id="PF12464">
    <property type="entry name" value="Mac"/>
    <property type="match status" value="1"/>
</dbReference>
<dbReference type="FunFam" id="2.160.10.10:FF:000025">
    <property type="entry name" value="Hexapeptide-repeat containing-acetyltransferase"/>
    <property type="match status" value="1"/>
</dbReference>
<gene>
    <name evidence="7" type="ORF">SE18_04065</name>
</gene>
<dbReference type="Proteomes" id="UP000050277">
    <property type="component" value="Unassembled WGS sequence"/>
</dbReference>
<evidence type="ECO:0000313" key="7">
    <source>
        <dbReference type="EMBL" id="KPL90953.1"/>
    </source>
</evidence>
<dbReference type="EC" id="2.3.1.-" evidence="5"/>
<proteinExistence type="inferred from homology"/>
<keyword evidence="4 5" id="KW-0012">Acyltransferase</keyword>
<protein>
    <recommendedName>
        <fullName evidence="5">Acetyltransferase</fullName>
        <ecNumber evidence="5">2.3.1.-</ecNumber>
    </recommendedName>
</protein>
<dbReference type="Gene3D" id="2.160.10.10">
    <property type="entry name" value="Hexapeptide repeat proteins"/>
    <property type="match status" value="1"/>
</dbReference>
<dbReference type="OrthoDB" id="9812571at2"/>
<comment type="caution">
    <text evidence="7">The sequence shown here is derived from an EMBL/GenBank/DDBJ whole genome shotgun (WGS) entry which is preliminary data.</text>
</comment>
<evidence type="ECO:0000256" key="1">
    <source>
        <dbReference type="ARBA" id="ARBA00007274"/>
    </source>
</evidence>
<dbReference type="GO" id="GO:0008870">
    <property type="term" value="F:galactoside O-acetyltransferase activity"/>
    <property type="evidence" value="ECO:0007669"/>
    <property type="project" value="TreeGrafter"/>
</dbReference>
<feature type="domain" description="Maltose/galactoside acetyltransferase" evidence="6">
    <location>
        <begin position="6"/>
        <end position="60"/>
    </location>
</feature>
<evidence type="ECO:0000256" key="4">
    <source>
        <dbReference type="ARBA" id="ARBA00023315"/>
    </source>
</evidence>
<evidence type="ECO:0000313" key="8">
    <source>
        <dbReference type="Proteomes" id="UP000050277"/>
    </source>
</evidence>